<gene>
    <name evidence="1" type="ORF">BDN70DRAFT_885900</name>
</gene>
<organism evidence="1 2">
    <name type="scientific">Pholiota conissans</name>
    <dbReference type="NCBI Taxonomy" id="109636"/>
    <lineage>
        <taxon>Eukaryota</taxon>
        <taxon>Fungi</taxon>
        <taxon>Dikarya</taxon>
        <taxon>Basidiomycota</taxon>
        <taxon>Agaricomycotina</taxon>
        <taxon>Agaricomycetes</taxon>
        <taxon>Agaricomycetidae</taxon>
        <taxon>Agaricales</taxon>
        <taxon>Agaricineae</taxon>
        <taxon>Strophariaceae</taxon>
        <taxon>Pholiota</taxon>
    </lineage>
</organism>
<dbReference type="Proteomes" id="UP000807469">
    <property type="component" value="Unassembled WGS sequence"/>
</dbReference>
<keyword evidence="2" id="KW-1185">Reference proteome</keyword>
<dbReference type="AlphaFoldDB" id="A0A9P5YRG2"/>
<evidence type="ECO:0000313" key="1">
    <source>
        <dbReference type="EMBL" id="KAF9473385.1"/>
    </source>
</evidence>
<dbReference type="EMBL" id="MU155447">
    <property type="protein sequence ID" value="KAF9473385.1"/>
    <property type="molecule type" value="Genomic_DNA"/>
</dbReference>
<proteinExistence type="predicted"/>
<accession>A0A9P5YRG2</accession>
<evidence type="ECO:0000313" key="2">
    <source>
        <dbReference type="Proteomes" id="UP000807469"/>
    </source>
</evidence>
<sequence length="213" mass="24067">MHYSPSAFNSLPSLKAAEENFNVKEARQFLEGPIRQAFLDFGVQEKYGIALLHNHFPLQANQRLVDYRNTATAWLVDDEVSPVSTKYNGQIVPRAYMFEKDDIVPYEFSFVSAAENDGVTDVATDVQFFNVLNQTLTSLGLEKLFGVRDLRDHDNNLGVEITEGEANIMLPHDGTHSPSELIEALWVFGPKTAPCYCLCYCARSCGRHWRCHC</sequence>
<reference evidence="1" key="1">
    <citation type="submission" date="2020-11" db="EMBL/GenBank/DDBJ databases">
        <authorList>
            <consortium name="DOE Joint Genome Institute"/>
            <person name="Ahrendt S."/>
            <person name="Riley R."/>
            <person name="Andreopoulos W."/>
            <person name="Labutti K."/>
            <person name="Pangilinan J."/>
            <person name="Ruiz-Duenas F.J."/>
            <person name="Barrasa J.M."/>
            <person name="Sanchez-Garcia M."/>
            <person name="Camarero S."/>
            <person name="Miyauchi S."/>
            <person name="Serrano A."/>
            <person name="Linde D."/>
            <person name="Babiker R."/>
            <person name="Drula E."/>
            <person name="Ayuso-Fernandez I."/>
            <person name="Pacheco R."/>
            <person name="Padilla G."/>
            <person name="Ferreira P."/>
            <person name="Barriuso J."/>
            <person name="Kellner H."/>
            <person name="Castanera R."/>
            <person name="Alfaro M."/>
            <person name="Ramirez L."/>
            <person name="Pisabarro A.G."/>
            <person name="Kuo A."/>
            <person name="Tritt A."/>
            <person name="Lipzen A."/>
            <person name="He G."/>
            <person name="Yan M."/>
            <person name="Ng V."/>
            <person name="Cullen D."/>
            <person name="Martin F."/>
            <person name="Rosso M.-N."/>
            <person name="Henrissat B."/>
            <person name="Hibbett D."/>
            <person name="Martinez A.T."/>
            <person name="Grigoriev I.V."/>
        </authorList>
    </citation>
    <scope>NUCLEOTIDE SEQUENCE</scope>
    <source>
        <strain evidence="1">CIRM-BRFM 674</strain>
    </source>
</reference>
<comment type="caution">
    <text evidence="1">The sequence shown here is derived from an EMBL/GenBank/DDBJ whole genome shotgun (WGS) entry which is preliminary data.</text>
</comment>
<dbReference type="OrthoDB" id="2322999at2759"/>
<name>A0A9P5YRG2_9AGAR</name>
<protein>
    <submittedName>
        <fullName evidence="1">Uncharacterized protein</fullName>
    </submittedName>
</protein>